<protein>
    <submittedName>
        <fullName evidence="2">Uncharacterized protein</fullName>
    </submittedName>
</protein>
<dbReference type="Proteomes" id="UP000030758">
    <property type="component" value="Unassembled WGS sequence"/>
</dbReference>
<gene>
    <name evidence="2" type="ORF">M514_24376</name>
</gene>
<dbReference type="EMBL" id="KL367573">
    <property type="protein sequence ID" value="KFD63450.1"/>
    <property type="molecule type" value="Genomic_DNA"/>
</dbReference>
<name>A0A085N1V4_9BILA</name>
<proteinExistence type="predicted"/>
<accession>A0A085N1V4</accession>
<evidence type="ECO:0000256" key="1">
    <source>
        <dbReference type="SAM" id="MobiDB-lite"/>
    </source>
</evidence>
<evidence type="ECO:0000313" key="2">
    <source>
        <dbReference type="EMBL" id="KFD63450.1"/>
    </source>
</evidence>
<dbReference type="AlphaFoldDB" id="A0A085N1V4"/>
<reference evidence="2" key="1">
    <citation type="journal article" date="2014" name="Nat. Genet.">
        <title>Genome and transcriptome of the porcine whipworm Trichuris suis.</title>
        <authorList>
            <person name="Jex A.R."/>
            <person name="Nejsum P."/>
            <person name="Schwarz E.M."/>
            <person name="Hu L."/>
            <person name="Young N.D."/>
            <person name="Hall R.S."/>
            <person name="Korhonen P.K."/>
            <person name="Liao S."/>
            <person name="Thamsborg S."/>
            <person name="Xia J."/>
            <person name="Xu P."/>
            <person name="Wang S."/>
            <person name="Scheerlinck J.P."/>
            <person name="Hofmann A."/>
            <person name="Sternberg P.W."/>
            <person name="Wang J."/>
            <person name="Gasser R.B."/>
        </authorList>
    </citation>
    <scope>NUCLEOTIDE SEQUENCE [LARGE SCALE GENOMIC DNA]</scope>
    <source>
        <strain evidence="2">DCEP-RM93F</strain>
    </source>
</reference>
<sequence>MSRNVHSLQPTKQFSAVKIAISQATDPELDSVKKDASLQLQPRSINGCSSPLWVDVSAPLPRIGGGQNPESRNPDRSPPISFLGDPWSLTSRCARYQTSHVIPLCLACDQEGCRSLDEVLHRLPALQDPPAYAEPTGGISYAQRAFRTCSLGYRGSAPALRR</sequence>
<feature type="region of interest" description="Disordered" evidence="1">
    <location>
        <begin position="59"/>
        <end position="81"/>
    </location>
</feature>
<organism evidence="2">
    <name type="scientific">Trichuris suis</name>
    <name type="common">pig whipworm</name>
    <dbReference type="NCBI Taxonomy" id="68888"/>
    <lineage>
        <taxon>Eukaryota</taxon>
        <taxon>Metazoa</taxon>
        <taxon>Ecdysozoa</taxon>
        <taxon>Nematoda</taxon>
        <taxon>Enoplea</taxon>
        <taxon>Dorylaimia</taxon>
        <taxon>Trichinellida</taxon>
        <taxon>Trichuridae</taxon>
        <taxon>Trichuris</taxon>
    </lineage>
</organism>